<dbReference type="Proteomes" id="UP001161390">
    <property type="component" value="Unassembled WGS sequence"/>
</dbReference>
<evidence type="ECO:0000313" key="1">
    <source>
        <dbReference type="EMBL" id="GLQ21031.1"/>
    </source>
</evidence>
<protein>
    <recommendedName>
        <fullName evidence="3">Porin</fullName>
    </recommendedName>
</protein>
<sequence>MGVKTAWDRDLDIQFTGVQGTWLTKRWFDPDFQGNLYVFGAVGIAEGVESNTGSAGLGSQLGVMADWETRRVFLGYRAHAHDYDGLDASAMQAVKVGWAPYAGDTGQLHTWFMIEVDHRPDADNPVDVTPLLRLFKGPALFEIGYSLEDQDAQINLQYRF</sequence>
<evidence type="ECO:0008006" key="3">
    <source>
        <dbReference type="Google" id="ProtNLM"/>
    </source>
</evidence>
<reference evidence="1" key="1">
    <citation type="journal article" date="2014" name="Int. J. Syst. Evol. Microbiol.">
        <title>Complete genome of a new Firmicutes species belonging to the dominant human colonic microbiota ('Ruminococcus bicirculans') reveals two chromosomes and a selective capacity to utilize plant glucans.</title>
        <authorList>
            <consortium name="NISC Comparative Sequencing Program"/>
            <person name="Wegmann U."/>
            <person name="Louis P."/>
            <person name="Goesmann A."/>
            <person name="Henrissat B."/>
            <person name="Duncan S.H."/>
            <person name="Flint H.J."/>
        </authorList>
    </citation>
    <scope>NUCLEOTIDE SEQUENCE</scope>
    <source>
        <strain evidence="1">NBRC 108216</strain>
    </source>
</reference>
<proteinExistence type="predicted"/>
<accession>A0ABQ5V0Q3</accession>
<organism evidence="1 2">
    <name type="scientific">Algimonas porphyrae</name>
    <dbReference type="NCBI Taxonomy" id="1128113"/>
    <lineage>
        <taxon>Bacteria</taxon>
        <taxon>Pseudomonadati</taxon>
        <taxon>Pseudomonadota</taxon>
        <taxon>Alphaproteobacteria</taxon>
        <taxon>Maricaulales</taxon>
        <taxon>Robiginitomaculaceae</taxon>
        <taxon>Algimonas</taxon>
    </lineage>
</organism>
<gene>
    <name evidence="1" type="ORF">GCM10007854_19860</name>
</gene>
<dbReference type="EMBL" id="BSNJ01000004">
    <property type="protein sequence ID" value="GLQ21031.1"/>
    <property type="molecule type" value="Genomic_DNA"/>
</dbReference>
<dbReference type="RefSeq" id="WP_284372167.1">
    <property type="nucleotide sequence ID" value="NZ_BSNJ01000004.1"/>
</dbReference>
<comment type="caution">
    <text evidence="1">The sequence shown here is derived from an EMBL/GenBank/DDBJ whole genome shotgun (WGS) entry which is preliminary data.</text>
</comment>
<name>A0ABQ5V0Q3_9PROT</name>
<reference evidence="1" key="2">
    <citation type="submission" date="2023-01" db="EMBL/GenBank/DDBJ databases">
        <title>Draft genome sequence of Algimonas porphyrae strain NBRC 108216.</title>
        <authorList>
            <person name="Sun Q."/>
            <person name="Mori K."/>
        </authorList>
    </citation>
    <scope>NUCLEOTIDE SEQUENCE</scope>
    <source>
        <strain evidence="1">NBRC 108216</strain>
    </source>
</reference>
<keyword evidence="2" id="KW-1185">Reference proteome</keyword>
<evidence type="ECO:0000313" key="2">
    <source>
        <dbReference type="Proteomes" id="UP001161390"/>
    </source>
</evidence>